<reference evidence="5" key="2">
    <citation type="submission" date="2020-09" db="EMBL/GenBank/DDBJ databases">
        <authorList>
            <person name="Sun Q."/>
            <person name="Zhou Y."/>
        </authorList>
    </citation>
    <scope>NUCLEOTIDE SEQUENCE</scope>
    <source>
        <strain evidence="5">CGMCC 1.15762</strain>
    </source>
</reference>
<dbReference type="InterPro" id="IPR036390">
    <property type="entry name" value="WH_DNA-bd_sf"/>
</dbReference>
<proteinExistence type="predicted"/>
<dbReference type="SUPFAM" id="SSF46785">
    <property type="entry name" value="Winged helix' DNA-binding domain"/>
    <property type="match status" value="1"/>
</dbReference>
<evidence type="ECO:0000256" key="3">
    <source>
        <dbReference type="ARBA" id="ARBA00023163"/>
    </source>
</evidence>
<dbReference type="EMBL" id="BMJV01000003">
    <property type="protein sequence ID" value="GGG70846.1"/>
    <property type="molecule type" value="Genomic_DNA"/>
</dbReference>
<keyword evidence="1" id="KW-0805">Transcription regulation</keyword>
<keyword evidence="2" id="KW-0238">DNA-binding</keyword>
<dbReference type="CDD" id="cd00038">
    <property type="entry name" value="CAP_ED"/>
    <property type="match status" value="1"/>
</dbReference>
<gene>
    <name evidence="5" type="ORF">GCM10011415_18190</name>
</gene>
<keyword evidence="6" id="KW-1185">Reference proteome</keyword>
<dbReference type="RefSeq" id="WP_188789907.1">
    <property type="nucleotide sequence ID" value="NZ_BMJV01000003.1"/>
</dbReference>
<dbReference type="GO" id="GO:0003677">
    <property type="term" value="F:DNA binding"/>
    <property type="evidence" value="ECO:0007669"/>
    <property type="project" value="UniProtKB-KW"/>
</dbReference>
<reference evidence="5" key="1">
    <citation type="journal article" date="2014" name="Int. J. Syst. Evol. Microbiol.">
        <title>Complete genome sequence of Corynebacterium casei LMG S-19264T (=DSM 44701T), isolated from a smear-ripened cheese.</title>
        <authorList>
            <consortium name="US DOE Joint Genome Institute (JGI-PGF)"/>
            <person name="Walter F."/>
            <person name="Albersmeier A."/>
            <person name="Kalinowski J."/>
            <person name="Ruckert C."/>
        </authorList>
    </citation>
    <scope>NUCLEOTIDE SEQUENCE</scope>
    <source>
        <strain evidence="5">CGMCC 1.15762</strain>
    </source>
</reference>
<comment type="caution">
    <text evidence="5">The sequence shown here is derived from an EMBL/GenBank/DDBJ whole genome shotgun (WGS) entry which is preliminary data.</text>
</comment>
<dbReference type="PROSITE" id="PS51063">
    <property type="entry name" value="HTH_CRP_2"/>
    <property type="match status" value="1"/>
</dbReference>
<evidence type="ECO:0000256" key="1">
    <source>
        <dbReference type="ARBA" id="ARBA00023015"/>
    </source>
</evidence>
<evidence type="ECO:0000313" key="5">
    <source>
        <dbReference type="EMBL" id="GGG70846.1"/>
    </source>
</evidence>
<name>A0A8J3EG55_9RHOB</name>
<dbReference type="PANTHER" id="PTHR24567:SF68">
    <property type="entry name" value="DNA-BINDING TRANSCRIPTIONAL DUAL REGULATOR CRP"/>
    <property type="match status" value="1"/>
</dbReference>
<dbReference type="Gene3D" id="2.60.120.10">
    <property type="entry name" value="Jelly Rolls"/>
    <property type="match status" value="1"/>
</dbReference>
<evidence type="ECO:0000259" key="4">
    <source>
        <dbReference type="PROSITE" id="PS51063"/>
    </source>
</evidence>
<dbReference type="InterPro" id="IPR036388">
    <property type="entry name" value="WH-like_DNA-bd_sf"/>
</dbReference>
<dbReference type="InterPro" id="IPR014710">
    <property type="entry name" value="RmlC-like_jellyroll"/>
</dbReference>
<sequence length="243" mass="27094">MKTIDCGACPLRDCEPLMSHDEDQIDFLRRFKAGEMTVGPGTQILLEGSRTPQLYTVLEGMALRDKTLEDGRRQVINFVMPGELLGLQGGITGEMAHTVEAVTEMRLCVFRREDMWVLFRTQPELAFNLTWIAAAEEHFLGETVATLGQRDGTERVAWALVKMYQKLVGLGLETRGSVPLPFRQQDLADALGLSLVHTNKTLSRLRQRGLADWSEGRLKIPDVEAMADLAVTSAEGPPQRPFL</sequence>
<dbReference type="InterPro" id="IPR000595">
    <property type="entry name" value="cNMP-bd_dom"/>
</dbReference>
<organism evidence="5 6">
    <name type="scientific">Salipiger pallidus</name>
    <dbReference type="NCBI Taxonomy" id="1775170"/>
    <lineage>
        <taxon>Bacteria</taxon>
        <taxon>Pseudomonadati</taxon>
        <taxon>Pseudomonadota</taxon>
        <taxon>Alphaproteobacteria</taxon>
        <taxon>Rhodobacterales</taxon>
        <taxon>Roseobacteraceae</taxon>
        <taxon>Salipiger</taxon>
    </lineage>
</organism>
<evidence type="ECO:0000256" key="2">
    <source>
        <dbReference type="ARBA" id="ARBA00023125"/>
    </source>
</evidence>
<dbReference type="Pfam" id="PF13545">
    <property type="entry name" value="HTH_Crp_2"/>
    <property type="match status" value="1"/>
</dbReference>
<accession>A0A8J3EG55</accession>
<keyword evidence="3" id="KW-0804">Transcription</keyword>
<evidence type="ECO:0000313" key="6">
    <source>
        <dbReference type="Proteomes" id="UP000617145"/>
    </source>
</evidence>
<dbReference type="SUPFAM" id="SSF51206">
    <property type="entry name" value="cAMP-binding domain-like"/>
    <property type="match status" value="1"/>
</dbReference>
<dbReference type="SMART" id="SM00419">
    <property type="entry name" value="HTH_CRP"/>
    <property type="match status" value="1"/>
</dbReference>
<dbReference type="Pfam" id="PF00027">
    <property type="entry name" value="cNMP_binding"/>
    <property type="match status" value="1"/>
</dbReference>
<protein>
    <submittedName>
        <fullName evidence="5">Crp/Fnr family transcriptional regulator</fullName>
    </submittedName>
</protein>
<dbReference type="GO" id="GO:0003700">
    <property type="term" value="F:DNA-binding transcription factor activity"/>
    <property type="evidence" value="ECO:0007669"/>
    <property type="project" value="TreeGrafter"/>
</dbReference>
<feature type="domain" description="HTH crp-type" evidence="4">
    <location>
        <begin position="150"/>
        <end position="224"/>
    </location>
</feature>
<dbReference type="InterPro" id="IPR012318">
    <property type="entry name" value="HTH_CRP"/>
</dbReference>
<dbReference type="AlphaFoldDB" id="A0A8J3EG55"/>
<dbReference type="Gene3D" id="1.10.10.10">
    <property type="entry name" value="Winged helix-like DNA-binding domain superfamily/Winged helix DNA-binding domain"/>
    <property type="match status" value="1"/>
</dbReference>
<dbReference type="InterPro" id="IPR018490">
    <property type="entry name" value="cNMP-bd_dom_sf"/>
</dbReference>
<dbReference type="GO" id="GO:0005829">
    <property type="term" value="C:cytosol"/>
    <property type="evidence" value="ECO:0007669"/>
    <property type="project" value="TreeGrafter"/>
</dbReference>
<dbReference type="Proteomes" id="UP000617145">
    <property type="component" value="Unassembled WGS sequence"/>
</dbReference>
<dbReference type="PANTHER" id="PTHR24567">
    <property type="entry name" value="CRP FAMILY TRANSCRIPTIONAL REGULATORY PROTEIN"/>
    <property type="match status" value="1"/>
</dbReference>
<dbReference type="InterPro" id="IPR050397">
    <property type="entry name" value="Env_Response_Regulators"/>
</dbReference>